<evidence type="ECO:0000256" key="2">
    <source>
        <dbReference type="SAM" id="Phobius"/>
    </source>
</evidence>
<feature type="region of interest" description="Disordered" evidence="1">
    <location>
        <begin position="413"/>
        <end position="468"/>
    </location>
</feature>
<dbReference type="Proteomes" id="UP000198287">
    <property type="component" value="Unassembled WGS sequence"/>
</dbReference>
<feature type="compositionally biased region" description="Polar residues" evidence="1">
    <location>
        <begin position="1"/>
        <end position="14"/>
    </location>
</feature>
<comment type="caution">
    <text evidence="3">The sequence shown here is derived from an EMBL/GenBank/DDBJ whole genome shotgun (WGS) entry which is preliminary data.</text>
</comment>
<feature type="region of interest" description="Disordered" evidence="1">
    <location>
        <begin position="1"/>
        <end position="28"/>
    </location>
</feature>
<feature type="compositionally biased region" description="Gly residues" evidence="1">
    <location>
        <begin position="160"/>
        <end position="171"/>
    </location>
</feature>
<dbReference type="EMBL" id="LNIX01000033">
    <property type="protein sequence ID" value="OXA40597.1"/>
    <property type="molecule type" value="Genomic_DNA"/>
</dbReference>
<reference evidence="3 4" key="1">
    <citation type="submission" date="2015-12" db="EMBL/GenBank/DDBJ databases">
        <title>The genome of Folsomia candida.</title>
        <authorList>
            <person name="Faddeeva A."/>
            <person name="Derks M.F."/>
            <person name="Anvar Y."/>
            <person name="Smit S."/>
            <person name="Van Straalen N."/>
            <person name="Roelofs D."/>
        </authorList>
    </citation>
    <scope>NUCLEOTIDE SEQUENCE [LARGE SCALE GENOMIC DNA]</scope>
    <source>
        <strain evidence="3 4">VU population</strain>
        <tissue evidence="3">Whole body</tissue>
    </source>
</reference>
<gene>
    <name evidence="3" type="ORF">Fcan01_24669</name>
</gene>
<organism evidence="3 4">
    <name type="scientific">Folsomia candida</name>
    <name type="common">Springtail</name>
    <dbReference type="NCBI Taxonomy" id="158441"/>
    <lineage>
        <taxon>Eukaryota</taxon>
        <taxon>Metazoa</taxon>
        <taxon>Ecdysozoa</taxon>
        <taxon>Arthropoda</taxon>
        <taxon>Hexapoda</taxon>
        <taxon>Collembola</taxon>
        <taxon>Entomobryomorpha</taxon>
        <taxon>Isotomoidea</taxon>
        <taxon>Isotomidae</taxon>
        <taxon>Proisotominae</taxon>
        <taxon>Folsomia</taxon>
    </lineage>
</organism>
<feature type="region of interest" description="Disordered" evidence="1">
    <location>
        <begin position="40"/>
        <end position="70"/>
    </location>
</feature>
<feature type="compositionally biased region" description="Basic residues" evidence="1">
    <location>
        <begin position="237"/>
        <end position="248"/>
    </location>
</feature>
<evidence type="ECO:0000256" key="1">
    <source>
        <dbReference type="SAM" id="MobiDB-lite"/>
    </source>
</evidence>
<feature type="transmembrane region" description="Helical" evidence="2">
    <location>
        <begin position="296"/>
        <end position="319"/>
    </location>
</feature>
<evidence type="ECO:0000313" key="3">
    <source>
        <dbReference type="EMBL" id="OXA40597.1"/>
    </source>
</evidence>
<accession>A0A226D785</accession>
<keyword evidence="2" id="KW-0472">Membrane</keyword>
<feature type="compositionally biased region" description="Low complexity" evidence="1">
    <location>
        <begin position="450"/>
        <end position="468"/>
    </location>
</feature>
<feature type="compositionally biased region" description="Polar residues" evidence="1">
    <location>
        <begin position="249"/>
        <end position="261"/>
    </location>
</feature>
<name>A0A226D785_FOLCA</name>
<feature type="compositionally biased region" description="Acidic residues" evidence="1">
    <location>
        <begin position="111"/>
        <end position="123"/>
    </location>
</feature>
<dbReference type="AlphaFoldDB" id="A0A226D785"/>
<feature type="region of interest" description="Disordered" evidence="1">
    <location>
        <begin position="160"/>
        <end position="200"/>
    </location>
</feature>
<keyword evidence="4" id="KW-1185">Reference proteome</keyword>
<feature type="region of interest" description="Disordered" evidence="1">
    <location>
        <begin position="215"/>
        <end position="261"/>
    </location>
</feature>
<proteinExistence type="predicted"/>
<sequence length="468" mass="50910">MSTLPTTRIDTLSPPNGAPDGGSPASHDSVQQIRLMDFPSTNNHQQNGIGGSSSGNGTPTSHLFSGGANYHTIPTQVQPVMPVTNNHNHHHNFNNDLSNFTLVNLSNQNDNEGEEEGNEEEESPMIPQPQYHKKRNSINYLPTTKRGSFSSYQIPATAMMGGGGNNHGGGKLSSSLSSSSEDSDTGFLVPHRNHNGGPRVRGNKEACQYRLQKQNVPSSPLMSPDRVVGSTFQQGNNRKRLKRKRSTGRRVTSNRSRPQTTEASDLFPICCCFGEEADNRDTRSSPNSGSSLTSKYLRFSCIIVMIIFIATFTSIMVSLQRKVDSLSFEVSKLKSDGRDTPSQVPSATNQTNLTNTVNATLVQDLISKQELLNVTITSLALKLTELTDRVSSLEKQPSIEEVRKDLAHLGSEMKGSIEEMQKSIDNLKQKAAEDRAASSATNDSKPSPPQQLQSSSMSASVVPPNNNQ</sequence>
<keyword evidence="2" id="KW-0812">Transmembrane</keyword>
<keyword evidence="2" id="KW-1133">Transmembrane helix</keyword>
<protein>
    <submittedName>
        <fullName evidence="3">Uncharacterized protein</fullName>
    </submittedName>
</protein>
<evidence type="ECO:0000313" key="4">
    <source>
        <dbReference type="Proteomes" id="UP000198287"/>
    </source>
</evidence>
<feature type="compositionally biased region" description="Basic and acidic residues" evidence="1">
    <location>
        <begin position="415"/>
        <end position="436"/>
    </location>
</feature>
<feature type="region of interest" description="Disordered" evidence="1">
    <location>
        <begin position="107"/>
        <end position="135"/>
    </location>
</feature>